<keyword evidence="4" id="KW-0227">DNA damage</keyword>
<evidence type="ECO:0000313" key="18">
    <source>
        <dbReference type="EMBL" id="MBB6033125.1"/>
    </source>
</evidence>
<evidence type="ECO:0000256" key="11">
    <source>
        <dbReference type="ARBA" id="ARBA00023235"/>
    </source>
</evidence>
<feature type="domain" description="UvrD-like helicase ATP-binding" evidence="16">
    <location>
        <begin position="6"/>
        <end position="333"/>
    </location>
</feature>
<dbReference type="InterPro" id="IPR013986">
    <property type="entry name" value="DExx_box_DNA_helicase_dom_sf"/>
</dbReference>
<gene>
    <name evidence="18" type="ORF">HNR73_000972</name>
</gene>
<dbReference type="Pfam" id="PF00580">
    <property type="entry name" value="UvrD-helicase"/>
    <property type="match status" value="1"/>
</dbReference>
<dbReference type="InterPro" id="IPR014016">
    <property type="entry name" value="UvrD-like_ATP-bd"/>
</dbReference>
<evidence type="ECO:0000256" key="6">
    <source>
        <dbReference type="ARBA" id="ARBA00022806"/>
    </source>
</evidence>
<dbReference type="Gene3D" id="1.10.10.160">
    <property type="match status" value="1"/>
</dbReference>
<dbReference type="PROSITE" id="PS51217">
    <property type="entry name" value="UVRD_HELICASE_CTER"/>
    <property type="match status" value="1"/>
</dbReference>
<feature type="domain" description="UvrD-like helicase C-terminal" evidence="17">
    <location>
        <begin position="334"/>
        <end position="633"/>
    </location>
</feature>
<dbReference type="EMBL" id="JACHGT010000002">
    <property type="protein sequence ID" value="MBB6033125.1"/>
    <property type="molecule type" value="Genomic_DNA"/>
</dbReference>
<evidence type="ECO:0000256" key="5">
    <source>
        <dbReference type="ARBA" id="ARBA00022801"/>
    </source>
</evidence>
<evidence type="ECO:0000256" key="10">
    <source>
        <dbReference type="ARBA" id="ARBA00023204"/>
    </source>
</evidence>
<dbReference type="SUPFAM" id="SSF52540">
    <property type="entry name" value="P-loop containing nucleoside triphosphate hydrolases"/>
    <property type="match status" value="1"/>
</dbReference>
<dbReference type="PROSITE" id="PS51198">
    <property type="entry name" value="UVRD_HELICASE_ATP_BIND"/>
    <property type="match status" value="1"/>
</dbReference>
<dbReference type="CDD" id="cd17932">
    <property type="entry name" value="DEXQc_UvrD"/>
    <property type="match status" value="1"/>
</dbReference>
<evidence type="ECO:0000256" key="4">
    <source>
        <dbReference type="ARBA" id="ARBA00022763"/>
    </source>
</evidence>
<name>A0A841FCJ5_9ACTN</name>
<evidence type="ECO:0000256" key="8">
    <source>
        <dbReference type="ARBA" id="ARBA00022840"/>
    </source>
</evidence>
<evidence type="ECO:0000256" key="2">
    <source>
        <dbReference type="ARBA" id="ARBA00022722"/>
    </source>
</evidence>
<sequence length="1035" mass="112427">MLGDTDLPTEQQAAVIEAPLTPTIVVAGAGSGKTATMAARVVWLIANGFTRPEHVLGLTFTRKAAAELGLRVRRRLARLAGLSILPDIEGDDAGEPTVATYHSYAARVVGEHGLRAGIDAQTRMLSESAAWQLADSVVRAYGGDMSHVDLELSTVVDRVRSLAGELAEHLCTSDELRRFTDDIVESIEETVGTRSNEDIRNTLAAQHARVQLLPLVEAYHDRKRELGASDFADVMEHAARLAVSVPEVGEAERDKHRVVLLDEYQDTSHAQVVLLRSLFGDGHPVTAVGDPCQSIYGWRGASSGTLNRFNDSFPPAEGAAASRFELTVSWRNRARILTVANAISRPLRDGGHSVAALSPGAPGAGDVRCALLPTVLDEAEYLADAVEELWGADWPSVPPTELPSTAFLVRKRSQIPLLERSLRDRGLPVEIVGVGGLLDVPEVREVYCTLRVLADPGAGGQLIRLLTGPRWRLGPRDLVALYRRATELAEERGFNKRSRNTDRAEETALAEAIADPGDEENYTEVAYERITALRDEIAALRSRLSQPLPELIADIERTTGLDVEVSLHRGDRTQLDAFADLAAKYSSDSQIASLTGFLAYLAAAEDTERGLETAPAKPQPGAVQILTVHAAKGLEWDLVAVAGLAKGVFPSDRARSSWLTSAGELPIPLRGDADDLPELELSGTTAAKAIKAFKAAWREHDLAEDRRLAYVAFTRARHTLLASGFWWSETGARACGPSVFLEELRSAEATVDQWAERPTDERNPMLDNPVSATWPVAAPLGERQSAVAEAAALVRAAATESSDPAPEESEEDEVATAWALEAELLLAERDKAASGTTELFLPGQLSVSQLVAMRKDLDGFAEKLRRPLPEQPEPRTRRGTAFHAWVEEYYGVRPLLDLDDLPGASDEDGAPDAELERLKERFGVSRWASRLPVAVEVPFVTLVGGVPVRGRIDAVFKAADSEQYDYEVVDWKTGRAPRGLEPRRVAAVQLAAYRQAWAGLRGVEPERVRACFYYVGEGRTVEVGELPELEGLLPG</sequence>
<comment type="catalytic activity">
    <reaction evidence="14">
        <text>ATP + H2O = ADP + phosphate + H(+)</text>
        <dbReference type="Rhea" id="RHEA:13065"/>
        <dbReference type="ChEBI" id="CHEBI:15377"/>
        <dbReference type="ChEBI" id="CHEBI:15378"/>
        <dbReference type="ChEBI" id="CHEBI:30616"/>
        <dbReference type="ChEBI" id="CHEBI:43474"/>
        <dbReference type="ChEBI" id="CHEBI:456216"/>
        <dbReference type="EC" id="5.6.2.4"/>
    </reaction>
</comment>
<feature type="binding site" evidence="15">
    <location>
        <begin position="27"/>
        <end position="34"/>
    </location>
    <ligand>
        <name>ATP</name>
        <dbReference type="ChEBI" id="CHEBI:30616"/>
    </ligand>
</feature>
<dbReference type="GO" id="GO:0005829">
    <property type="term" value="C:cytosol"/>
    <property type="evidence" value="ECO:0007669"/>
    <property type="project" value="TreeGrafter"/>
</dbReference>
<dbReference type="InterPro" id="IPR038726">
    <property type="entry name" value="PDDEXK_AddAB-type"/>
</dbReference>
<dbReference type="Proteomes" id="UP000548476">
    <property type="component" value="Unassembled WGS sequence"/>
</dbReference>
<dbReference type="GO" id="GO:0005524">
    <property type="term" value="F:ATP binding"/>
    <property type="evidence" value="ECO:0007669"/>
    <property type="project" value="UniProtKB-UniRule"/>
</dbReference>
<evidence type="ECO:0000313" key="19">
    <source>
        <dbReference type="Proteomes" id="UP000548476"/>
    </source>
</evidence>
<dbReference type="GO" id="GO:0043138">
    <property type="term" value="F:3'-5' DNA helicase activity"/>
    <property type="evidence" value="ECO:0007669"/>
    <property type="project" value="UniProtKB-EC"/>
</dbReference>
<dbReference type="GO" id="GO:0000725">
    <property type="term" value="P:recombinational repair"/>
    <property type="evidence" value="ECO:0007669"/>
    <property type="project" value="TreeGrafter"/>
</dbReference>
<keyword evidence="10" id="KW-0234">DNA repair</keyword>
<dbReference type="PANTHER" id="PTHR11070:SF55">
    <property type="entry name" value="DNA 3'-5' HELICASE"/>
    <property type="match status" value="1"/>
</dbReference>
<dbReference type="GO" id="GO:0004527">
    <property type="term" value="F:exonuclease activity"/>
    <property type="evidence" value="ECO:0007669"/>
    <property type="project" value="UniProtKB-KW"/>
</dbReference>
<evidence type="ECO:0000256" key="13">
    <source>
        <dbReference type="ARBA" id="ARBA00034808"/>
    </source>
</evidence>
<keyword evidence="19" id="KW-1185">Reference proteome</keyword>
<keyword evidence="2" id="KW-0540">Nuclease</keyword>
<accession>A0A841FCJ5</accession>
<keyword evidence="5 15" id="KW-0378">Hydrolase</keyword>
<keyword evidence="8 15" id="KW-0067">ATP-binding</keyword>
<dbReference type="PANTHER" id="PTHR11070">
    <property type="entry name" value="UVRD / RECB / PCRA DNA HELICASE FAMILY MEMBER"/>
    <property type="match status" value="1"/>
</dbReference>
<proteinExistence type="inferred from homology"/>
<dbReference type="EC" id="5.6.2.4" evidence="13"/>
<dbReference type="Gene3D" id="3.90.320.10">
    <property type="match status" value="1"/>
</dbReference>
<dbReference type="GO" id="GO:0033202">
    <property type="term" value="C:DNA helicase complex"/>
    <property type="evidence" value="ECO:0007669"/>
    <property type="project" value="TreeGrafter"/>
</dbReference>
<evidence type="ECO:0000256" key="7">
    <source>
        <dbReference type="ARBA" id="ARBA00022839"/>
    </source>
</evidence>
<keyword evidence="9" id="KW-0238">DNA-binding</keyword>
<dbReference type="Pfam" id="PF12705">
    <property type="entry name" value="PDDEXK_1"/>
    <property type="match status" value="1"/>
</dbReference>
<evidence type="ECO:0000256" key="15">
    <source>
        <dbReference type="PROSITE-ProRule" id="PRU00560"/>
    </source>
</evidence>
<comment type="catalytic activity">
    <reaction evidence="12">
        <text>Couples ATP hydrolysis with the unwinding of duplex DNA by translocating in the 3'-5' direction.</text>
        <dbReference type="EC" id="5.6.2.4"/>
    </reaction>
</comment>
<dbReference type="InterPro" id="IPR014017">
    <property type="entry name" value="DNA_helicase_UvrD-like_C"/>
</dbReference>
<dbReference type="InterPro" id="IPR011604">
    <property type="entry name" value="PDDEXK-like_dom_sf"/>
</dbReference>
<evidence type="ECO:0000256" key="14">
    <source>
        <dbReference type="ARBA" id="ARBA00048988"/>
    </source>
</evidence>
<evidence type="ECO:0000256" key="9">
    <source>
        <dbReference type="ARBA" id="ARBA00023125"/>
    </source>
</evidence>
<dbReference type="Gene3D" id="3.40.50.300">
    <property type="entry name" value="P-loop containing nucleotide triphosphate hydrolases"/>
    <property type="match status" value="2"/>
</dbReference>
<keyword evidence="6 15" id="KW-0347">Helicase</keyword>
<comment type="caution">
    <text evidence="18">The sequence shown here is derived from an EMBL/GenBank/DDBJ whole genome shotgun (WGS) entry which is preliminary data.</text>
</comment>
<evidence type="ECO:0000256" key="3">
    <source>
        <dbReference type="ARBA" id="ARBA00022741"/>
    </source>
</evidence>
<reference evidence="18 19" key="1">
    <citation type="submission" date="2020-08" db="EMBL/GenBank/DDBJ databases">
        <title>Genomic Encyclopedia of Type Strains, Phase IV (KMG-IV): sequencing the most valuable type-strain genomes for metagenomic binning, comparative biology and taxonomic classification.</title>
        <authorList>
            <person name="Goeker M."/>
        </authorList>
    </citation>
    <scope>NUCLEOTIDE SEQUENCE [LARGE SCALE GENOMIC DNA]</scope>
    <source>
        <strain evidence="18 19">YIM 65646</strain>
    </source>
</reference>
<dbReference type="InterPro" id="IPR027417">
    <property type="entry name" value="P-loop_NTPase"/>
</dbReference>
<dbReference type="AlphaFoldDB" id="A0A841FCJ5"/>
<evidence type="ECO:0000256" key="12">
    <source>
        <dbReference type="ARBA" id="ARBA00034617"/>
    </source>
</evidence>
<evidence type="ECO:0000256" key="1">
    <source>
        <dbReference type="ARBA" id="ARBA00009922"/>
    </source>
</evidence>
<dbReference type="GO" id="GO:0003677">
    <property type="term" value="F:DNA binding"/>
    <property type="evidence" value="ECO:0007669"/>
    <property type="project" value="UniProtKB-KW"/>
</dbReference>
<organism evidence="18 19">
    <name type="scientific">Phytomonospora endophytica</name>
    <dbReference type="NCBI Taxonomy" id="714109"/>
    <lineage>
        <taxon>Bacteria</taxon>
        <taxon>Bacillati</taxon>
        <taxon>Actinomycetota</taxon>
        <taxon>Actinomycetes</taxon>
        <taxon>Micromonosporales</taxon>
        <taxon>Micromonosporaceae</taxon>
        <taxon>Phytomonospora</taxon>
    </lineage>
</organism>
<protein>
    <recommendedName>
        <fullName evidence="13">DNA 3'-5' helicase</fullName>
        <ecNumber evidence="13">5.6.2.4</ecNumber>
    </recommendedName>
</protein>
<keyword evidence="11" id="KW-0413">Isomerase</keyword>
<dbReference type="Pfam" id="PF13361">
    <property type="entry name" value="UvrD_C"/>
    <property type="match status" value="1"/>
</dbReference>
<evidence type="ECO:0000259" key="16">
    <source>
        <dbReference type="PROSITE" id="PS51198"/>
    </source>
</evidence>
<dbReference type="RefSeq" id="WP_184786034.1">
    <property type="nucleotide sequence ID" value="NZ_BONT01000022.1"/>
</dbReference>
<keyword evidence="7" id="KW-0269">Exonuclease</keyword>
<keyword evidence="3 15" id="KW-0547">Nucleotide-binding</keyword>
<dbReference type="Gene3D" id="1.10.486.10">
    <property type="entry name" value="PCRA, domain 4"/>
    <property type="match status" value="1"/>
</dbReference>
<comment type="similarity">
    <text evidence="1">Belongs to the helicase family. UvrD subfamily.</text>
</comment>
<evidence type="ECO:0000259" key="17">
    <source>
        <dbReference type="PROSITE" id="PS51217"/>
    </source>
</evidence>
<dbReference type="InterPro" id="IPR000212">
    <property type="entry name" value="DNA_helicase_UvrD/REP"/>
</dbReference>